<dbReference type="InterPro" id="IPR051095">
    <property type="entry name" value="Dros_DevTransReg"/>
</dbReference>
<dbReference type="AlphaFoldDB" id="A0A7T8JXA0"/>
<evidence type="ECO:0000256" key="6">
    <source>
        <dbReference type="SAM" id="MobiDB-lite"/>
    </source>
</evidence>
<evidence type="ECO:0000313" key="9">
    <source>
        <dbReference type="Proteomes" id="UP000595437"/>
    </source>
</evidence>
<evidence type="ECO:0000256" key="3">
    <source>
        <dbReference type="ARBA" id="ARBA00022902"/>
    </source>
</evidence>
<reference evidence="9" key="1">
    <citation type="submission" date="2021-01" db="EMBL/GenBank/DDBJ databases">
        <title>Caligus Genome Assembly.</title>
        <authorList>
            <person name="Gallardo-Escarate C."/>
        </authorList>
    </citation>
    <scope>NUCLEOTIDE SEQUENCE [LARGE SCALE GENOMIC DNA]</scope>
</reference>
<dbReference type="GO" id="GO:0006357">
    <property type="term" value="P:regulation of transcription by RNA polymerase II"/>
    <property type="evidence" value="ECO:0007669"/>
    <property type="project" value="TreeGrafter"/>
</dbReference>
<gene>
    <name evidence="8" type="ORF">FKW44_017502</name>
</gene>
<dbReference type="SUPFAM" id="SSF54695">
    <property type="entry name" value="POZ domain"/>
    <property type="match status" value="1"/>
</dbReference>
<dbReference type="OrthoDB" id="10261408at2759"/>
<feature type="domain" description="BTB" evidence="7">
    <location>
        <begin position="32"/>
        <end position="97"/>
    </location>
</feature>
<dbReference type="GO" id="GO:0005634">
    <property type="term" value="C:nucleus"/>
    <property type="evidence" value="ECO:0007669"/>
    <property type="project" value="TreeGrafter"/>
</dbReference>
<dbReference type="PROSITE" id="PS50097">
    <property type="entry name" value="BTB"/>
    <property type="match status" value="1"/>
</dbReference>
<dbReference type="GO" id="GO:0048813">
    <property type="term" value="P:dendrite morphogenesis"/>
    <property type="evidence" value="ECO:0007669"/>
    <property type="project" value="UniProtKB-ARBA"/>
</dbReference>
<keyword evidence="2" id="KW-0221">Differentiation</keyword>
<dbReference type="InterPro" id="IPR011333">
    <property type="entry name" value="SKP1/BTB/POZ_sf"/>
</dbReference>
<dbReference type="GO" id="GO:0008406">
    <property type="term" value="P:gonad development"/>
    <property type="evidence" value="ECO:0007669"/>
    <property type="project" value="UniProtKB-ARBA"/>
</dbReference>
<accession>A0A7T8JXA0</accession>
<evidence type="ECO:0000259" key="7">
    <source>
        <dbReference type="PROSITE" id="PS50097"/>
    </source>
</evidence>
<dbReference type="PANTHER" id="PTHR23110:SF111">
    <property type="entry name" value="LONGITUDINALS LACKING PROTEIN, ISOFORMS F_I_K_T"/>
    <property type="match status" value="1"/>
</dbReference>
<dbReference type="InterPro" id="IPR000210">
    <property type="entry name" value="BTB/POZ_dom"/>
</dbReference>
<evidence type="ECO:0000256" key="4">
    <source>
        <dbReference type="ARBA" id="ARBA00023242"/>
    </source>
</evidence>
<dbReference type="CDD" id="cd18315">
    <property type="entry name" value="BTB_POZ_BAB-like"/>
    <property type="match status" value="1"/>
</dbReference>
<feature type="region of interest" description="Disordered" evidence="6">
    <location>
        <begin position="117"/>
        <end position="238"/>
    </location>
</feature>
<feature type="compositionally biased region" description="Basic and acidic residues" evidence="6">
    <location>
        <begin position="162"/>
        <end position="173"/>
    </location>
</feature>
<dbReference type="GO" id="GO:0035167">
    <property type="term" value="P:larval lymph gland hemopoiesis"/>
    <property type="evidence" value="ECO:0007669"/>
    <property type="project" value="UniProtKB-ARBA"/>
</dbReference>
<dbReference type="SMART" id="SM00225">
    <property type="entry name" value="BTB"/>
    <property type="match status" value="1"/>
</dbReference>
<comment type="function">
    <text evidence="5">Putative transcription factor required for axon growth and guidance in the central and peripheral nervous systems. Repels CNS axons away from the midline by promoting the expression of the midline repellent sli and its receptor robo.</text>
</comment>
<dbReference type="EMBL" id="CP045901">
    <property type="protein sequence ID" value="QQP37285.1"/>
    <property type="molecule type" value="Genomic_DNA"/>
</dbReference>
<evidence type="ECO:0000313" key="8">
    <source>
        <dbReference type="EMBL" id="QQP37285.1"/>
    </source>
</evidence>
<organism evidence="8 9">
    <name type="scientific">Caligus rogercresseyi</name>
    <name type="common">Sea louse</name>
    <dbReference type="NCBI Taxonomy" id="217165"/>
    <lineage>
        <taxon>Eukaryota</taxon>
        <taxon>Metazoa</taxon>
        <taxon>Ecdysozoa</taxon>
        <taxon>Arthropoda</taxon>
        <taxon>Crustacea</taxon>
        <taxon>Multicrustacea</taxon>
        <taxon>Hexanauplia</taxon>
        <taxon>Copepoda</taxon>
        <taxon>Siphonostomatoida</taxon>
        <taxon>Caligidae</taxon>
        <taxon>Caligus</taxon>
    </lineage>
</organism>
<proteinExistence type="predicted"/>
<feature type="non-terminal residue" evidence="8">
    <location>
        <position position="238"/>
    </location>
</feature>
<name>A0A7T8JXA0_CALRO</name>
<keyword evidence="4" id="KW-0539">Nucleus</keyword>
<evidence type="ECO:0000256" key="2">
    <source>
        <dbReference type="ARBA" id="ARBA00022782"/>
    </source>
</evidence>
<dbReference type="Gene3D" id="3.30.710.10">
    <property type="entry name" value="Potassium Channel Kv1.1, Chain A"/>
    <property type="match status" value="1"/>
</dbReference>
<keyword evidence="1" id="KW-0217">Developmental protein</keyword>
<dbReference type="Proteomes" id="UP000595437">
    <property type="component" value="Chromosome 12"/>
</dbReference>
<keyword evidence="9" id="KW-1185">Reference proteome</keyword>
<protein>
    <submittedName>
        <fullName evidence="8">Broad-complex core protein isoform 6</fullName>
    </submittedName>
</protein>
<dbReference type="GO" id="GO:0007464">
    <property type="term" value="P:R3/R4 cell fate commitment"/>
    <property type="evidence" value="ECO:0007669"/>
    <property type="project" value="UniProtKB-ARBA"/>
</dbReference>
<dbReference type="GO" id="GO:0045467">
    <property type="term" value="P:R7 cell development"/>
    <property type="evidence" value="ECO:0007669"/>
    <property type="project" value="UniProtKB-ARBA"/>
</dbReference>
<dbReference type="GO" id="GO:0045476">
    <property type="term" value="P:nurse cell apoptotic process"/>
    <property type="evidence" value="ECO:0007669"/>
    <property type="project" value="UniProtKB-ARBA"/>
</dbReference>
<sequence length="238" mass="26554">MGSLDRLHLRWNDYEANVKSGFSELRKEEELFDITLAVGSQQIKAHKVILSACSPFFRSLIKSVPHQHPLLYLRGIQPRHLESLLCFIYNGEVNITADDLGSLLSVAEDLQIKGLTRHLKAQESGPSSSSSSSPAKRTRLDAESRIPANKHLLEDEDSLDEDERKGNHDKMEALDDPGSEDEDSLDNYSSTNDPISLVSSEYYGMYDESGLMDPESGDGSSFRAPNFSDNYIKSKEKA</sequence>
<feature type="compositionally biased region" description="Acidic residues" evidence="6">
    <location>
        <begin position="174"/>
        <end position="185"/>
    </location>
</feature>
<feature type="compositionally biased region" description="Polar residues" evidence="6">
    <location>
        <begin position="186"/>
        <end position="199"/>
    </location>
</feature>
<evidence type="ECO:0000256" key="1">
    <source>
        <dbReference type="ARBA" id="ARBA00022473"/>
    </source>
</evidence>
<keyword evidence="3" id="KW-0524">Neurogenesis</keyword>
<dbReference type="PANTHER" id="PTHR23110">
    <property type="entry name" value="BTB DOMAIN TRANSCRIPTION FACTOR"/>
    <property type="match status" value="1"/>
</dbReference>
<evidence type="ECO:0000256" key="5">
    <source>
        <dbReference type="ARBA" id="ARBA00037382"/>
    </source>
</evidence>
<dbReference type="Pfam" id="PF00651">
    <property type="entry name" value="BTB"/>
    <property type="match status" value="1"/>
</dbReference>
<dbReference type="GO" id="GO:0007526">
    <property type="term" value="P:larval somatic muscle development"/>
    <property type="evidence" value="ECO:0007669"/>
    <property type="project" value="UniProtKB-ARBA"/>
</dbReference>
<dbReference type="GO" id="GO:0016199">
    <property type="term" value="P:axon midline choice point recognition"/>
    <property type="evidence" value="ECO:0007669"/>
    <property type="project" value="UniProtKB-ARBA"/>
</dbReference>